<feature type="compositionally biased region" description="Polar residues" evidence="1">
    <location>
        <begin position="372"/>
        <end position="406"/>
    </location>
</feature>
<feature type="compositionally biased region" description="Basic and acidic residues" evidence="1">
    <location>
        <begin position="595"/>
        <end position="610"/>
    </location>
</feature>
<feature type="region of interest" description="Disordered" evidence="1">
    <location>
        <begin position="363"/>
        <end position="628"/>
    </location>
</feature>
<dbReference type="Proteomes" id="UP000094527">
    <property type="component" value="Unassembled WGS sequence"/>
</dbReference>
<dbReference type="AlphaFoldDB" id="A0A1D2NHK6"/>
<evidence type="ECO:0000313" key="2">
    <source>
        <dbReference type="EMBL" id="ODN04709.1"/>
    </source>
</evidence>
<dbReference type="PANTHER" id="PTHR40240:SF1">
    <property type="entry name" value="PLEXUS, ISOFORM A"/>
    <property type="match status" value="1"/>
</dbReference>
<evidence type="ECO:0000313" key="3">
    <source>
        <dbReference type="Proteomes" id="UP000094527"/>
    </source>
</evidence>
<feature type="compositionally biased region" description="Basic and acidic residues" evidence="1">
    <location>
        <begin position="559"/>
        <end position="569"/>
    </location>
</feature>
<sequence>EWAQKARSRPTTPMKPYFPFLLQLSPLNGAILREDGSTYLCAFCHASLEAQWNVYESQQVVPPPNRKYSIQKFICAVCGVETYRKRIRALPFQEFPFLEKTRQPGSITLGNNPLAIVCLDCSETLWAQSAEYDRWGLPVHKRHFNWMARPPPPEDSVEATVARLPSGETQLPRCPPIEPSVVPSKGLEAATSKVSDVPVSKSRSKAKGESPKMESMMNMPSTSTQNARKSSLTSTTPPTLEMLSGYHGQQAPVPVVTVAPMSSHSTVISLRKESLALSHGLITSPEAQGSAGIYPQAPVFSPAAAYSPFMWANASRDANQRAMETYAYGAASSDPMSGPTGWPWLPQASSDLLRYQTYMSLQSRHAPEPISNRVTSTTGSPTHAPRTSSYAVESTARYPSTATSTIVGGPRESLRGAPPEDASARSSAGSGSSDDQTQQIRPPGKLSPDLRGGKRSPKAHSMRDSDKTSHRPYPHHPRKSGKDLVRVPSPSANNSIRNLSNESESLSASSVPHASTQQSTSGDDDTQEKVAKREHHIPKKRNWQVFMKESQSSSVAADDESKKVQEISHHPKKKKASYSISEPTAAESLKPVAAAKDDAKKHETESRPRPVDSAMDLTTVPVKTSQTPQALKGAGAKFMIEYLCQSEPSRDYSSQNYDDSAARTSVIKCGPKIPLE</sequence>
<dbReference type="OrthoDB" id="8744624at2759"/>
<gene>
    <name evidence="2" type="ORF">Ocin01_01968</name>
</gene>
<proteinExistence type="predicted"/>
<evidence type="ECO:0000256" key="1">
    <source>
        <dbReference type="SAM" id="MobiDB-lite"/>
    </source>
</evidence>
<name>A0A1D2NHK6_ORCCI</name>
<dbReference type="EMBL" id="LJIJ01000037">
    <property type="protein sequence ID" value="ODN04709.1"/>
    <property type="molecule type" value="Genomic_DNA"/>
</dbReference>
<dbReference type="PANTHER" id="PTHR40240">
    <property type="entry name" value="PLEXUS, ISOFORM A"/>
    <property type="match status" value="1"/>
</dbReference>
<organism evidence="2 3">
    <name type="scientific">Orchesella cincta</name>
    <name type="common">Springtail</name>
    <name type="synonym">Podura cincta</name>
    <dbReference type="NCBI Taxonomy" id="48709"/>
    <lineage>
        <taxon>Eukaryota</taxon>
        <taxon>Metazoa</taxon>
        <taxon>Ecdysozoa</taxon>
        <taxon>Arthropoda</taxon>
        <taxon>Hexapoda</taxon>
        <taxon>Collembola</taxon>
        <taxon>Entomobryomorpha</taxon>
        <taxon>Entomobryoidea</taxon>
        <taxon>Orchesellidae</taxon>
        <taxon>Orchesellinae</taxon>
        <taxon>Orchesella</taxon>
    </lineage>
</organism>
<protein>
    <submittedName>
        <fullName evidence="2">Uncharacterized protein</fullName>
    </submittedName>
</protein>
<accession>A0A1D2NHK6</accession>
<feature type="compositionally biased region" description="Basic residues" evidence="1">
    <location>
        <begin position="532"/>
        <end position="542"/>
    </location>
</feature>
<comment type="caution">
    <text evidence="2">The sequence shown here is derived from an EMBL/GenBank/DDBJ whole genome shotgun (WGS) entry which is preliminary data.</text>
</comment>
<feature type="non-terminal residue" evidence="2">
    <location>
        <position position="676"/>
    </location>
</feature>
<feature type="compositionally biased region" description="Polar residues" evidence="1">
    <location>
        <begin position="218"/>
        <end position="229"/>
    </location>
</feature>
<feature type="region of interest" description="Disordered" evidence="1">
    <location>
        <begin position="649"/>
        <end position="676"/>
    </location>
</feature>
<feature type="region of interest" description="Disordered" evidence="1">
    <location>
        <begin position="166"/>
        <end position="235"/>
    </location>
</feature>
<feature type="compositionally biased region" description="Low complexity" evidence="1">
    <location>
        <begin position="493"/>
        <end position="510"/>
    </location>
</feature>
<feature type="compositionally biased region" description="Polar residues" evidence="1">
    <location>
        <begin position="512"/>
        <end position="521"/>
    </location>
</feature>
<feature type="compositionally biased region" description="Basic residues" evidence="1">
    <location>
        <begin position="470"/>
        <end position="479"/>
    </location>
</feature>
<feature type="compositionally biased region" description="Low complexity" evidence="1">
    <location>
        <begin position="424"/>
        <end position="435"/>
    </location>
</feature>
<reference evidence="2 3" key="1">
    <citation type="journal article" date="2016" name="Genome Biol. Evol.">
        <title>Gene Family Evolution Reflects Adaptation to Soil Environmental Stressors in the Genome of the Collembolan Orchesella cincta.</title>
        <authorList>
            <person name="Faddeeva-Vakhrusheva A."/>
            <person name="Derks M.F."/>
            <person name="Anvar S.Y."/>
            <person name="Agamennone V."/>
            <person name="Suring W."/>
            <person name="Smit S."/>
            <person name="van Straalen N.M."/>
            <person name="Roelofs D."/>
        </authorList>
    </citation>
    <scope>NUCLEOTIDE SEQUENCE [LARGE SCALE GENOMIC DNA]</scope>
    <source>
        <tissue evidence="2">Mixed pool</tissue>
    </source>
</reference>
<feature type="non-terminal residue" evidence="2">
    <location>
        <position position="1"/>
    </location>
</feature>
<dbReference type="STRING" id="48709.A0A1D2NHK6"/>
<keyword evidence="3" id="KW-1185">Reference proteome</keyword>